<dbReference type="AlphaFoldDB" id="Q82VW5"/>
<dbReference type="STRING" id="228410.NE0938"/>
<gene>
    <name evidence="3" type="ordered locus">NE0938</name>
</gene>
<dbReference type="eggNOG" id="COG0642">
    <property type="taxonomic scope" value="Bacteria"/>
</dbReference>
<dbReference type="RefSeq" id="WP_011111548.1">
    <property type="nucleotide sequence ID" value="NC_004757.1"/>
</dbReference>
<dbReference type="PhylomeDB" id="Q82VW5"/>
<keyword evidence="2" id="KW-0812">Transmembrane</keyword>
<keyword evidence="4" id="KW-1185">Reference proteome</keyword>
<dbReference type="Proteomes" id="UP000001416">
    <property type="component" value="Chromosome"/>
</dbReference>
<dbReference type="KEGG" id="neu:NE0938"/>
<evidence type="ECO:0000256" key="2">
    <source>
        <dbReference type="SAM" id="Phobius"/>
    </source>
</evidence>
<protein>
    <submittedName>
        <fullName evidence="3">Uncharacterized protein</fullName>
    </submittedName>
</protein>
<feature type="transmembrane region" description="Helical" evidence="2">
    <location>
        <begin position="12"/>
        <end position="32"/>
    </location>
</feature>
<feature type="region of interest" description="Disordered" evidence="1">
    <location>
        <begin position="169"/>
        <end position="190"/>
    </location>
</feature>
<evidence type="ECO:0000313" key="3">
    <source>
        <dbReference type="EMBL" id="CAD84849.1"/>
    </source>
</evidence>
<dbReference type="GeneID" id="87104130"/>
<evidence type="ECO:0000256" key="1">
    <source>
        <dbReference type="SAM" id="MobiDB-lite"/>
    </source>
</evidence>
<name>Q82VW5_NITEU</name>
<dbReference type="HOGENOM" id="CLU_1426629_0_0_4"/>
<evidence type="ECO:0000313" key="4">
    <source>
        <dbReference type="Proteomes" id="UP000001416"/>
    </source>
</evidence>
<proteinExistence type="predicted"/>
<keyword evidence="2" id="KW-0472">Membrane</keyword>
<sequence>MINRSRLRRLIVISLVSYTVVLSLTVSLHGYLVNEYIEELIWESMLESEMAYIKRKIAQDPEYDWSGLDRFHWYDEHRDSSIPPQFQALPAGMHDEVRIDGSEFAILIEDGPEGRKILALDITDLENRELMIAFAIVASTVLLITVLTLLSFYSVDRLLRPLTRMADEISNLSPDGEGPKIPIGDKDAYV</sequence>
<organism evidence="3 4">
    <name type="scientific">Nitrosomonas europaea (strain ATCC 19718 / CIP 103999 / KCTC 2705 / NBRC 14298)</name>
    <dbReference type="NCBI Taxonomy" id="228410"/>
    <lineage>
        <taxon>Bacteria</taxon>
        <taxon>Pseudomonadati</taxon>
        <taxon>Pseudomonadota</taxon>
        <taxon>Betaproteobacteria</taxon>
        <taxon>Nitrosomonadales</taxon>
        <taxon>Nitrosomonadaceae</taxon>
        <taxon>Nitrosomonas</taxon>
    </lineage>
</organism>
<keyword evidence="2" id="KW-1133">Transmembrane helix</keyword>
<reference evidence="3 4" key="1">
    <citation type="journal article" date="2003" name="J. Bacteriol.">
        <title>Complete genome sequence of the ammonia-oxidizing bacterium and obligate chemolithoautotroph Nitrosomonas europaea.</title>
        <authorList>
            <person name="Chain P."/>
            <person name="Lamerdin J."/>
            <person name="Larimer F."/>
            <person name="Regala W."/>
            <person name="Land M."/>
            <person name="Hauser L."/>
            <person name="Hooper A."/>
            <person name="Klotz M."/>
            <person name="Norton J."/>
            <person name="Sayavedra-Soto L."/>
            <person name="Arciero D."/>
            <person name="Hommes N."/>
            <person name="Whittaker M."/>
            <person name="Arp D."/>
        </authorList>
    </citation>
    <scope>NUCLEOTIDE SEQUENCE [LARGE SCALE GENOMIC DNA]</scope>
    <source>
        <strain evidence="4">ATCC 19718 / CIP 103999 / KCTC 2705 / NBRC 14298</strain>
    </source>
</reference>
<dbReference type="EMBL" id="AL954747">
    <property type="protein sequence ID" value="CAD84849.1"/>
    <property type="molecule type" value="Genomic_DNA"/>
</dbReference>
<feature type="transmembrane region" description="Helical" evidence="2">
    <location>
        <begin position="130"/>
        <end position="155"/>
    </location>
</feature>
<accession>Q82VW5</accession>